<name>A0A6N6VYP7_9BACT</name>
<keyword evidence="1" id="KW-0472">Membrane</keyword>
<comment type="caution">
    <text evidence="2">The sequence shown here is derived from an EMBL/GenBank/DDBJ whole genome shotgun (WGS) entry which is preliminary data.</text>
</comment>
<dbReference type="InterPro" id="IPR012902">
    <property type="entry name" value="N_methyl_site"/>
</dbReference>
<keyword evidence="1" id="KW-0812">Transmembrane</keyword>
<accession>A0A6N6VYP7</accession>
<gene>
    <name evidence="2" type="ORF">GCL60_04385</name>
</gene>
<dbReference type="InterPro" id="IPR045584">
    <property type="entry name" value="Pilin-like"/>
</dbReference>
<dbReference type="NCBIfam" id="TIGR02532">
    <property type="entry name" value="IV_pilin_GFxxxE"/>
    <property type="match status" value="1"/>
</dbReference>
<evidence type="ECO:0000313" key="3">
    <source>
        <dbReference type="Proteomes" id="UP000437748"/>
    </source>
</evidence>
<evidence type="ECO:0000313" key="2">
    <source>
        <dbReference type="EMBL" id="KAB8040052.1"/>
    </source>
</evidence>
<dbReference type="Gene3D" id="3.30.700.10">
    <property type="entry name" value="Glycoprotein, Type 4 Pilin"/>
    <property type="match status" value="1"/>
</dbReference>
<proteinExistence type="predicted"/>
<evidence type="ECO:0000256" key="1">
    <source>
        <dbReference type="SAM" id="Phobius"/>
    </source>
</evidence>
<keyword evidence="3" id="KW-1185">Reference proteome</keyword>
<feature type="transmembrane region" description="Helical" evidence="1">
    <location>
        <begin position="25"/>
        <end position="45"/>
    </location>
</feature>
<dbReference type="SUPFAM" id="SSF54523">
    <property type="entry name" value="Pili subunits"/>
    <property type="match status" value="1"/>
</dbReference>
<keyword evidence="1" id="KW-1133">Transmembrane helix</keyword>
<dbReference type="Proteomes" id="UP000437748">
    <property type="component" value="Unassembled WGS sequence"/>
</dbReference>
<reference evidence="2 3" key="1">
    <citation type="submission" date="2019-10" db="EMBL/GenBank/DDBJ databases">
        <title>New species of Slilvanegrellaceae.</title>
        <authorList>
            <person name="Pitt A."/>
            <person name="Hahn M.W."/>
        </authorList>
    </citation>
    <scope>NUCLEOTIDE SEQUENCE [LARGE SCALE GENOMIC DNA]</scope>
    <source>
        <strain evidence="2 3">SP-Ram-0.45-NSY-1</strain>
    </source>
</reference>
<sequence>MKLPSLNFICLRLIQNKKNRRQDGFTLIEIIIVLGIIGAIAGVVIPNLTLSVDSQMSSSLRSLTGQIRAAYDDAIFSGRLHRMIFDIKTGEYWVEQAPLGFEGRPPLMDSDSESESLLKKDKRNDLIKLFDEQYKNNFDRQMPTSTASNMKYYSIRSIPVVQRKILKPIEWREINDAVTYRQKLQGNVVFAQILSAVSSKKFDFVAITNNNDKSKKEYAYIYFLPNGTATATSIKLATRSKNIETSINEEGPKFTINLNSLTGESNLLEGFQDANFTLPRK</sequence>
<dbReference type="Pfam" id="PF07963">
    <property type="entry name" value="N_methyl"/>
    <property type="match status" value="1"/>
</dbReference>
<organism evidence="2 3">
    <name type="scientific">Silvanigrella paludirubra</name>
    <dbReference type="NCBI Taxonomy" id="2499159"/>
    <lineage>
        <taxon>Bacteria</taxon>
        <taxon>Pseudomonadati</taxon>
        <taxon>Bdellovibrionota</taxon>
        <taxon>Oligoflexia</taxon>
        <taxon>Silvanigrellales</taxon>
        <taxon>Silvanigrellaceae</taxon>
        <taxon>Silvanigrella</taxon>
    </lineage>
</organism>
<dbReference type="OrthoDB" id="5293689at2"/>
<dbReference type="EMBL" id="WFLM01000002">
    <property type="protein sequence ID" value="KAB8040052.1"/>
    <property type="molecule type" value="Genomic_DNA"/>
</dbReference>
<protein>
    <submittedName>
        <fullName evidence="2">Prepilin-type N-terminal cleavage/methylation domain-containing protein</fullName>
    </submittedName>
</protein>
<dbReference type="AlphaFoldDB" id="A0A6N6VYP7"/>